<reference evidence="3" key="1">
    <citation type="submission" date="2011-08" db="EMBL/GenBank/DDBJ databases">
        <title>The draft genome of Latimeria chalumnae.</title>
        <authorList>
            <person name="Di Palma F."/>
            <person name="Alfoldi J."/>
            <person name="Johnson J."/>
            <person name="Berlin A."/>
            <person name="Gnerre S."/>
            <person name="Jaffe D."/>
            <person name="MacCallum I."/>
            <person name="Young S."/>
            <person name="Walker B.J."/>
            <person name="Lander E."/>
            <person name="Lindblad-Toh K."/>
        </authorList>
    </citation>
    <scope>NUCLEOTIDE SEQUENCE [LARGE SCALE GENOMIC DNA]</scope>
    <source>
        <strain evidence="3">Wild caught</strain>
    </source>
</reference>
<keyword evidence="3" id="KW-1185">Reference proteome</keyword>
<dbReference type="PANTHER" id="PTHR46888">
    <property type="entry name" value="ZINC KNUCKLE DOMAINCONTAINING PROTEIN-RELATED"/>
    <property type="match status" value="1"/>
</dbReference>
<dbReference type="Gene3D" id="1.10.4020.10">
    <property type="entry name" value="DNA breaking-rejoining enzymes"/>
    <property type="match status" value="1"/>
</dbReference>
<proteinExistence type="predicted"/>
<evidence type="ECO:0000313" key="2">
    <source>
        <dbReference type="Ensembl" id="ENSLACP00000011591.1"/>
    </source>
</evidence>
<dbReference type="SMART" id="SM00431">
    <property type="entry name" value="SCAN"/>
    <property type="match status" value="1"/>
</dbReference>
<evidence type="ECO:0000313" key="3">
    <source>
        <dbReference type="Proteomes" id="UP000008672"/>
    </source>
</evidence>
<dbReference type="PANTHER" id="PTHR46888:SF1">
    <property type="entry name" value="RIBONUCLEASE H"/>
    <property type="match status" value="1"/>
</dbReference>
<dbReference type="InterPro" id="IPR038269">
    <property type="entry name" value="SCAN_sf"/>
</dbReference>
<dbReference type="GeneTree" id="ENSGT00940000159113"/>
<dbReference type="Pfam" id="PF02023">
    <property type="entry name" value="SCAN"/>
    <property type="match status" value="1"/>
</dbReference>
<organism evidence="2 3">
    <name type="scientific">Latimeria chalumnae</name>
    <name type="common">Coelacanth</name>
    <dbReference type="NCBI Taxonomy" id="7897"/>
    <lineage>
        <taxon>Eukaryota</taxon>
        <taxon>Metazoa</taxon>
        <taxon>Chordata</taxon>
        <taxon>Craniata</taxon>
        <taxon>Vertebrata</taxon>
        <taxon>Euteleostomi</taxon>
        <taxon>Coelacanthiformes</taxon>
        <taxon>Coelacanthidae</taxon>
        <taxon>Latimeria</taxon>
    </lineage>
</organism>
<reference evidence="2" key="3">
    <citation type="submission" date="2025-09" db="UniProtKB">
        <authorList>
            <consortium name="Ensembl"/>
        </authorList>
    </citation>
    <scope>IDENTIFICATION</scope>
</reference>
<protein>
    <recommendedName>
        <fullName evidence="1">SCAN box domain-containing protein</fullName>
    </recommendedName>
</protein>
<feature type="domain" description="SCAN box" evidence="1">
    <location>
        <begin position="49"/>
        <end position="128"/>
    </location>
</feature>
<evidence type="ECO:0000259" key="1">
    <source>
        <dbReference type="PROSITE" id="PS50804"/>
    </source>
</evidence>
<dbReference type="Ensembl" id="ENSLACT00000011680.1">
    <property type="protein sequence ID" value="ENSLACP00000011591.1"/>
    <property type="gene ID" value="ENSLACG00000010200.1"/>
</dbReference>
<dbReference type="HOGENOM" id="CLU_002678_53_4_1"/>
<dbReference type="AlphaFoldDB" id="H3APM0"/>
<dbReference type="STRING" id="7897.ENSLACP00000011591"/>
<dbReference type="InterPro" id="IPR003309">
    <property type="entry name" value="SCAN_dom"/>
</dbReference>
<dbReference type="eggNOG" id="KOG1721">
    <property type="taxonomic scope" value="Eukaryota"/>
</dbReference>
<dbReference type="SUPFAM" id="SSF47353">
    <property type="entry name" value="Retrovirus capsid dimerization domain-like"/>
    <property type="match status" value="1"/>
</dbReference>
<reference evidence="2" key="2">
    <citation type="submission" date="2025-08" db="UniProtKB">
        <authorList>
            <consortium name="Ensembl"/>
        </authorList>
    </citation>
    <scope>IDENTIFICATION</scope>
</reference>
<dbReference type="InParanoid" id="H3APM0"/>
<dbReference type="Proteomes" id="UP000008672">
    <property type="component" value="Unassembled WGS sequence"/>
</dbReference>
<dbReference type="OMA" id="LAEEMIM"/>
<dbReference type="EMBL" id="AFYH01126467">
    <property type="status" value="NOT_ANNOTATED_CDS"/>
    <property type="molecule type" value="Genomic_DNA"/>
</dbReference>
<accession>H3APM0</accession>
<sequence length="138" mass="16552">DQWVVCLVTYLTGKAQLAYGNLDLAETTNYDHVKRTILRRYDSCGEMYHQRFCTLQYKNGDQPRDIYICLKDLFYKWTQPERKMVHELAEEMIMEQFLQVLPEDVQVWVREHTPESEERAIALAEDYQLARRTNIKKD</sequence>
<dbReference type="PROSITE" id="PS50804">
    <property type="entry name" value="SCAN_BOX"/>
    <property type="match status" value="1"/>
</dbReference>
<name>H3APM0_LATCH</name>